<dbReference type="EnsemblPlants" id="Ma09_t25300.1">
    <property type="protein sequence ID" value="Ma09_p25300.1"/>
    <property type="gene ID" value="Ma09_g25300"/>
</dbReference>
<evidence type="ECO:0000313" key="5">
    <source>
        <dbReference type="EnsemblPlants" id="Ma09_p25300.1"/>
    </source>
</evidence>
<dbReference type="Gene3D" id="1.20.1280.50">
    <property type="match status" value="1"/>
</dbReference>
<feature type="transmembrane region" description="Helical" evidence="1">
    <location>
        <begin position="374"/>
        <end position="394"/>
    </location>
</feature>
<dbReference type="InterPro" id="IPR050942">
    <property type="entry name" value="F-box_BR-signaling"/>
</dbReference>
<gene>
    <name evidence="4" type="ORF">GSMUA_243940.1</name>
</gene>
<evidence type="ECO:0000259" key="3">
    <source>
        <dbReference type="Pfam" id="PF03478"/>
    </source>
</evidence>
<dbReference type="PANTHER" id="PTHR44259">
    <property type="entry name" value="OS07G0183000 PROTEIN-RELATED"/>
    <property type="match status" value="1"/>
</dbReference>
<dbReference type="EMBL" id="HG996474">
    <property type="protein sequence ID" value="CAG1836425.1"/>
    <property type="molecule type" value="Genomic_DNA"/>
</dbReference>
<dbReference type="OMA" id="MEMILEH"/>
<dbReference type="PANTHER" id="PTHR44259:SF114">
    <property type="entry name" value="OS06G0707300 PROTEIN"/>
    <property type="match status" value="1"/>
</dbReference>
<dbReference type="AlphaFoldDB" id="A0A804KNI6"/>
<protein>
    <submittedName>
        <fullName evidence="4">(wild Malaysian banana) hypothetical protein</fullName>
    </submittedName>
</protein>
<evidence type="ECO:0000313" key="6">
    <source>
        <dbReference type="Proteomes" id="UP000012960"/>
    </source>
</evidence>
<keyword evidence="1" id="KW-1133">Transmembrane helix</keyword>
<name>A0A804KNI6_MUSAM</name>
<evidence type="ECO:0000313" key="4">
    <source>
        <dbReference type="EMBL" id="CAG1836425.1"/>
    </source>
</evidence>
<keyword evidence="6" id="KW-1185">Reference proteome</keyword>
<keyword evidence="1" id="KW-0472">Membrane</keyword>
<dbReference type="Pfam" id="PF00646">
    <property type="entry name" value="F-box"/>
    <property type="match status" value="1"/>
</dbReference>
<dbReference type="CDD" id="cd09917">
    <property type="entry name" value="F-box_SF"/>
    <property type="match status" value="1"/>
</dbReference>
<reference evidence="4" key="1">
    <citation type="submission" date="2021-03" db="EMBL/GenBank/DDBJ databases">
        <authorList>
            <consortium name="Genoscope - CEA"/>
            <person name="William W."/>
        </authorList>
    </citation>
    <scope>NUCLEOTIDE SEQUENCE</scope>
    <source>
        <strain evidence="4">Doubled-haploid Pahang</strain>
    </source>
</reference>
<feature type="domain" description="KIB1-4 beta-propeller" evidence="3">
    <location>
        <begin position="84"/>
        <end position="322"/>
    </location>
</feature>
<dbReference type="SUPFAM" id="SSF81383">
    <property type="entry name" value="F-box domain"/>
    <property type="match status" value="1"/>
</dbReference>
<dbReference type="InterPro" id="IPR036047">
    <property type="entry name" value="F-box-like_dom_sf"/>
</dbReference>
<dbReference type="InParanoid" id="A0A804KNI6"/>
<dbReference type="InterPro" id="IPR001810">
    <property type="entry name" value="F-box_dom"/>
</dbReference>
<evidence type="ECO:0000259" key="2">
    <source>
        <dbReference type="Pfam" id="PF00646"/>
    </source>
</evidence>
<evidence type="ECO:0000256" key="1">
    <source>
        <dbReference type="SAM" id="Phobius"/>
    </source>
</evidence>
<sequence length="398" mass="45337">MAPPLTSEGEKASWARLNMDVMEMILEHLTIVDHVRFSNVCKSWRSATIISLRALHAPWLLVSVDQSPLSWGLYTTSNGRRNLVLEIPKEFRSQYCCGSSKGWLIFVPKPPKRFRGYTVHLLNPITGSMINFYPFMHFIIKGVISTSPLAPDFLFAILGSHCMEENISVFLYESGYQSWQDLKIDDPMDIMFHHGRLYVLTGKAKIMVYAFKPHWKVSIIPIPSLFGEEEHHPSSCNGRLVGSNDDIFVVSYDTKLGEQQQLKVFKVRERGLRHHVVEVDSLGGHTFFICSFSEGVSVSKTKSSSKSELMKPDCIYYLSLEDNLRRYCMKRRHTFQVAGLDASGDILEWFTPRFEDRSSLMAVTPSNGSSHSRYLLLAIIIIIIMLACVIRYVLGKLV</sequence>
<feature type="domain" description="F-box" evidence="2">
    <location>
        <begin position="14"/>
        <end position="47"/>
    </location>
</feature>
<dbReference type="InterPro" id="IPR005174">
    <property type="entry name" value="KIB1-4_b-propeller"/>
</dbReference>
<accession>A0A804KNI6</accession>
<proteinExistence type="predicted"/>
<dbReference type="Pfam" id="PF03478">
    <property type="entry name" value="Beta-prop_KIB1-4"/>
    <property type="match status" value="1"/>
</dbReference>
<organism evidence="5 6">
    <name type="scientific">Musa acuminata subsp. malaccensis</name>
    <name type="common">Wild banana</name>
    <name type="synonym">Musa malaccensis</name>
    <dbReference type="NCBI Taxonomy" id="214687"/>
    <lineage>
        <taxon>Eukaryota</taxon>
        <taxon>Viridiplantae</taxon>
        <taxon>Streptophyta</taxon>
        <taxon>Embryophyta</taxon>
        <taxon>Tracheophyta</taxon>
        <taxon>Spermatophyta</taxon>
        <taxon>Magnoliopsida</taxon>
        <taxon>Liliopsida</taxon>
        <taxon>Zingiberales</taxon>
        <taxon>Musaceae</taxon>
        <taxon>Musa</taxon>
    </lineage>
</organism>
<dbReference type="Proteomes" id="UP000012960">
    <property type="component" value="Unplaced"/>
</dbReference>
<dbReference type="OrthoDB" id="646850at2759"/>
<dbReference type="Gramene" id="Ma09_t25300.1">
    <property type="protein sequence ID" value="Ma09_p25300.1"/>
    <property type="gene ID" value="Ma09_g25300"/>
</dbReference>
<keyword evidence="1" id="KW-0812">Transmembrane</keyword>
<reference evidence="5" key="2">
    <citation type="submission" date="2021-05" db="UniProtKB">
        <authorList>
            <consortium name="EnsemblPlants"/>
        </authorList>
    </citation>
    <scope>IDENTIFICATION</scope>
    <source>
        <strain evidence="5">subsp. malaccensis</strain>
    </source>
</reference>